<protein>
    <submittedName>
        <fullName evidence="2">Uncharacterized protein</fullName>
    </submittedName>
</protein>
<reference evidence="2 3" key="1">
    <citation type="submission" date="2022-12" db="EMBL/GenBank/DDBJ databases">
        <title>Chromosome-level genome of Tegillarca granosa.</title>
        <authorList>
            <person name="Kim J."/>
        </authorList>
    </citation>
    <scope>NUCLEOTIDE SEQUENCE [LARGE SCALE GENOMIC DNA]</scope>
    <source>
        <strain evidence="2">Teg-2019</strain>
        <tissue evidence="2">Adductor muscle</tissue>
    </source>
</reference>
<sequence length="108" mass="12751">MEDEMMVLTIDTLSYSNRCRNSITIKTAKRRTKMTGIKQSGYTRLKIGNRPSSSEKQIIQDHMFSGLYKVEQRYRRNTDILMNTRETPHMITERKTISVPHDIDMRKP</sequence>
<feature type="region of interest" description="Disordered" evidence="1">
    <location>
        <begin position="85"/>
        <end position="108"/>
    </location>
</feature>
<dbReference type="Proteomes" id="UP001217089">
    <property type="component" value="Unassembled WGS sequence"/>
</dbReference>
<name>A0ABQ9F335_TEGGR</name>
<feature type="compositionally biased region" description="Basic and acidic residues" evidence="1">
    <location>
        <begin position="86"/>
        <end position="108"/>
    </location>
</feature>
<proteinExistence type="predicted"/>
<comment type="caution">
    <text evidence="2">The sequence shown here is derived from an EMBL/GenBank/DDBJ whole genome shotgun (WGS) entry which is preliminary data.</text>
</comment>
<evidence type="ECO:0000313" key="3">
    <source>
        <dbReference type="Proteomes" id="UP001217089"/>
    </source>
</evidence>
<organism evidence="2 3">
    <name type="scientific">Tegillarca granosa</name>
    <name type="common">Malaysian cockle</name>
    <name type="synonym">Anadara granosa</name>
    <dbReference type="NCBI Taxonomy" id="220873"/>
    <lineage>
        <taxon>Eukaryota</taxon>
        <taxon>Metazoa</taxon>
        <taxon>Spiralia</taxon>
        <taxon>Lophotrochozoa</taxon>
        <taxon>Mollusca</taxon>
        <taxon>Bivalvia</taxon>
        <taxon>Autobranchia</taxon>
        <taxon>Pteriomorphia</taxon>
        <taxon>Arcoida</taxon>
        <taxon>Arcoidea</taxon>
        <taxon>Arcidae</taxon>
        <taxon>Tegillarca</taxon>
    </lineage>
</organism>
<evidence type="ECO:0000256" key="1">
    <source>
        <dbReference type="SAM" id="MobiDB-lite"/>
    </source>
</evidence>
<evidence type="ECO:0000313" key="2">
    <source>
        <dbReference type="EMBL" id="KAJ8310302.1"/>
    </source>
</evidence>
<gene>
    <name evidence="2" type="ORF">KUTeg_012167</name>
</gene>
<keyword evidence="3" id="KW-1185">Reference proteome</keyword>
<accession>A0ABQ9F335</accession>
<dbReference type="EMBL" id="JARBDR010000640">
    <property type="protein sequence ID" value="KAJ8310302.1"/>
    <property type="molecule type" value="Genomic_DNA"/>
</dbReference>